<evidence type="ECO:0000256" key="3">
    <source>
        <dbReference type="ARBA" id="ARBA00022741"/>
    </source>
</evidence>
<dbReference type="GO" id="GO:0005634">
    <property type="term" value="C:nucleus"/>
    <property type="evidence" value="ECO:0007669"/>
    <property type="project" value="UniProtKB-SubCell"/>
</dbReference>
<sequence length="844" mass="93304">MMTASIPTHRLNVHLKRLISSGYKVGVVRQAETAALKKASDNRSAPFERKLAALYTSATYIEELNVDPMEGAGSRAPTLMCLVEDEKGRDSKVRIGMVAVVPSTGEVIYDEFDDTLMRSELETRMLHLQPSELVLQKDMSKQTESMVKFLVGQHDAGVPGFTCRVDRIKKRLNPAAAHSFVSEFLAKNQMAAKEKGKGKGKEKVDLGEMVLDDDDEEDEEVEVKAAPASTTLLDLPSLVLISLSSLITHLTSFQLDTLFQHTSTFTHFTSRSSMNLNGNTLTNLEILVNSTDGKSQGSLLSVLDHCKTAFGRRRLRQWVSRPLVDVQAVTDRLDAVTEIISNANSSALTLCKLRELFRGLPDLERGLVRIHFGKATPPELLRVLQAFERVAKEFEPVDEEDRERGARTAGSGLKSRILREVVESLPGIREVVEGYLGMIDWGKAREGKKEEMFKELTEEVQDCRDCLDAVDYELKELLADARKVLKKPSINYIKIGEEEYLLEVRIAESKKIVPANWVRINSTKAVYRFRPPEVQKKIEELAQCRERLAAAANVAYSEFLKLVTTSYESFRLIISHLATADVLFSFGITAISPGYCRPTIVSDPGRIEIVDGRHPIIEVVSSQPFVPNSVQLGAGGSKQMILTGLNMGGKSSFSRSVALIALMAQIGCYVPAEACTTSLFDSILTRMGASDEIARGRSTFMVEMSECSEILKMATSRSLVILDELGRGTSTSDGQAIASAVLQHIVTNLKSTTIFVTHYPSLADLVKRFPDSLSVHHMSCLESPRADGFVDVTFLYTIKDGLASRSHGLNVARLADLPESVLAKALIKSKELEEKMEARILAKR</sequence>
<dbReference type="InterPro" id="IPR007696">
    <property type="entry name" value="DNA_mismatch_repair_MutS_core"/>
</dbReference>
<dbReference type="AlphaFoldDB" id="A0A1Y2DHF6"/>
<dbReference type="OrthoDB" id="121051at2759"/>
<keyword evidence="4 10" id="KW-0227">DNA damage</keyword>
<feature type="domain" description="DNA mismatch repair proteins mutS family" evidence="11">
    <location>
        <begin position="718"/>
        <end position="734"/>
    </location>
</feature>
<evidence type="ECO:0000256" key="7">
    <source>
        <dbReference type="ARBA" id="ARBA00023204"/>
    </source>
</evidence>
<dbReference type="InterPro" id="IPR017261">
    <property type="entry name" value="DNA_mismatch_repair_MutS/MSH"/>
</dbReference>
<keyword evidence="3 10" id="KW-0547">Nucleotide-binding</keyword>
<evidence type="ECO:0000256" key="9">
    <source>
        <dbReference type="ARBA" id="ARBA00029792"/>
    </source>
</evidence>
<keyword evidence="13" id="KW-1185">Reference proteome</keyword>
<dbReference type="SMART" id="SM00533">
    <property type="entry name" value="MUTSd"/>
    <property type="match status" value="1"/>
</dbReference>
<dbReference type="InterPro" id="IPR000432">
    <property type="entry name" value="DNA_mismatch_repair_MutS_C"/>
</dbReference>
<dbReference type="PROSITE" id="PS00486">
    <property type="entry name" value="DNA_MISMATCH_REPAIR_2"/>
    <property type="match status" value="1"/>
</dbReference>
<evidence type="ECO:0000256" key="2">
    <source>
        <dbReference type="ARBA" id="ARBA00007094"/>
    </source>
</evidence>
<organism evidence="12 13">
    <name type="scientific">Leucosporidium creatinivorum</name>
    <dbReference type="NCBI Taxonomy" id="106004"/>
    <lineage>
        <taxon>Eukaryota</taxon>
        <taxon>Fungi</taxon>
        <taxon>Dikarya</taxon>
        <taxon>Basidiomycota</taxon>
        <taxon>Pucciniomycotina</taxon>
        <taxon>Microbotryomycetes</taxon>
        <taxon>Leucosporidiales</taxon>
        <taxon>Leucosporidium</taxon>
    </lineage>
</organism>
<proteinExistence type="inferred from homology"/>
<dbReference type="SUPFAM" id="SSF48334">
    <property type="entry name" value="DNA repair protein MutS, domain III"/>
    <property type="match status" value="1"/>
</dbReference>
<dbReference type="Gene3D" id="3.30.420.110">
    <property type="entry name" value="MutS, connector domain"/>
    <property type="match status" value="1"/>
</dbReference>
<evidence type="ECO:0000313" key="12">
    <source>
        <dbReference type="EMBL" id="ORY58677.1"/>
    </source>
</evidence>
<dbReference type="InterPro" id="IPR036187">
    <property type="entry name" value="DNA_mismatch_repair_MutS_sf"/>
</dbReference>
<comment type="function">
    <text evidence="10">Component of the post-replicative DNA mismatch repair system (MMR).</text>
</comment>
<dbReference type="GO" id="GO:0140664">
    <property type="term" value="F:ATP-dependent DNA damage sensor activity"/>
    <property type="evidence" value="ECO:0007669"/>
    <property type="project" value="InterPro"/>
</dbReference>
<dbReference type="SUPFAM" id="SSF55271">
    <property type="entry name" value="DNA repair protein MutS, domain I"/>
    <property type="match status" value="1"/>
</dbReference>
<comment type="similarity">
    <text evidence="2">Belongs to the DNA mismatch repair MutS family. MSH3 subfamily.</text>
</comment>
<dbReference type="GO" id="GO:0006298">
    <property type="term" value="P:mismatch repair"/>
    <property type="evidence" value="ECO:0007669"/>
    <property type="project" value="InterPro"/>
</dbReference>
<evidence type="ECO:0000256" key="1">
    <source>
        <dbReference type="ARBA" id="ARBA00004123"/>
    </source>
</evidence>
<dbReference type="PIRSF" id="PIRSF037677">
    <property type="entry name" value="DNA_mis_repair_Msh6"/>
    <property type="match status" value="1"/>
</dbReference>
<evidence type="ECO:0000256" key="4">
    <source>
        <dbReference type="ARBA" id="ARBA00022763"/>
    </source>
</evidence>
<dbReference type="STRING" id="106004.A0A1Y2DHF6"/>
<evidence type="ECO:0000313" key="13">
    <source>
        <dbReference type="Proteomes" id="UP000193467"/>
    </source>
</evidence>
<dbReference type="PANTHER" id="PTHR11361">
    <property type="entry name" value="DNA MISMATCH REPAIR PROTEIN MUTS FAMILY MEMBER"/>
    <property type="match status" value="1"/>
</dbReference>
<comment type="subcellular location">
    <subcellularLocation>
        <location evidence="1">Nucleus</location>
    </subcellularLocation>
</comment>
<dbReference type="GO" id="GO:0006312">
    <property type="term" value="P:mitotic recombination"/>
    <property type="evidence" value="ECO:0007669"/>
    <property type="project" value="TreeGrafter"/>
</dbReference>
<evidence type="ECO:0000259" key="11">
    <source>
        <dbReference type="PROSITE" id="PS00486"/>
    </source>
</evidence>
<dbReference type="Pfam" id="PF05190">
    <property type="entry name" value="MutS_IV"/>
    <property type="match status" value="1"/>
</dbReference>
<gene>
    <name evidence="12" type="ORF">BCR35DRAFT_309412</name>
</gene>
<keyword evidence="6 10" id="KW-0238">DNA-binding</keyword>
<evidence type="ECO:0000256" key="5">
    <source>
        <dbReference type="ARBA" id="ARBA00022840"/>
    </source>
</evidence>
<dbReference type="Gene3D" id="3.40.1170.10">
    <property type="entry name" value="DNA repair protein MutS, domain I"/>
    <property type="match status" value="1"/>
</dbReference>
<dbReference type="InterPro" id="IPR007860">
    <property type="entry name" value="DNA_mmatch_repair_MutS_con_dom"/>
</dbReference>
<evidence type="ECO:0000256" key="10">
    <source>
        <dbReference type="RuleBase" id="RU003756"/>
    </source>
</evidence>
<dbReference type="Gene3D" id="3.40.50.300">
    <property type="entry name" value="P-loop containing nucleotide triphosphate hydrolases"/>
    <property type="match status" value="1"/>
</dbReference>
<dbReference type="EMBL" id="MCGR01000078">
    <property type="protein sequence ID" value="ORY58677.1"/>
    <property type="molecule type" value="Genomic_DNA"/>
</dbReference>
<dbReference type="SUPFAM" id="SSF52540">
    <property type="entry name" value="P-loop containing nucleoside triphosphate hydrolases"/>
    <property type="match status" value="1"/>
</dbReference>
<protein>
    <recommendedName>
        <fullName evidence="9">MutS protein homolog 3</fullName>
    </recommendedName>
</protein>
<dbReference type="Pfam" id="PF01624">
    <property type="entry name" value="MutS_I"/>
    <property type="match status" value="1"/>
</dbReference>
<dbReference type="InterPro" id="IPR027417">
    <property type="entry name" value="P-loop_NTPase"/>
</dbReference>
<name>A0A1Y2DHF6_9BASI</name>
<dbReference type="FunCoup" id="A0A1Y2DHF6">
    <property type="interactions" value="545"/>
</dbReference>
<dbReference type="InParanoid" id="A0A1Y2DHF6"/>
<dbReference type="FunFam" id="1.10.1420.10:FF:000004">
    <property type="entry name" value="DNA mismatch repair protein Msh3"/>
    <property type="match status" value="1"/>
</dbReference>
<dbReference type="GO" id="GO:0005524">
    <property type="term" value="F:ATP binding"/>
    <property type="evidence" value="ECO:0007669"/>
    <property type="project" value="UniProtKB-KW"/>
</dbReference>
<evidence type="ECO:0000256" key="6">
    <source>
        <dbReference type="ARBA" id="ARBA00023125"/>
    </source>
</evidence>
<comment type="caution">
    <text evidence="12">The sequence shown here is derived from an EMBL/GenBank/DDBJ whole genome shotgun (WGS) entry which is preliminary data.</text>
</comment>
<keyword evidence="7 10" id="KW-0234">DNA repair</keyword>
<dbReference type="SMART" id="SM00534">
    <property type="entry name" value="MUTSac"/>
    <property type="match status" value="1"/>
</dbReference>
<accession>A0A1Y2DHF6</accession>
<dbReference type="Pfam" id="PF05192">
    <property type="entry name" value="MutS_III"/>
    <property type="match status" value="1"/>
</dbReference>
<dbReference type="InterPro" id="IPR016151">
    <property type="entry name" value="DNA_mismatch_repair_MutS_N"/>
</dbReference>
<evidence type="ECO:0000256" key="8">
    <source>
        <dbReference type="ARBA" id="ARBA00023242"/>
    </source>
</evidence>
<keyword evidence="5" id="KW-0067">ATP-binding</keyword>
<keyword evidence="8" id="KW-0539">Nucleus</keyword>
<dbReference type="PANTHER" id="PTHR11361:SF122">
    <property type="entry name" value="DNA MISMATCH REPAIR PROTEIN MSH3"/>
    <property type="match status" value="1"/>
</dbReference>
<dbReference type="GO" id="GO:0030983">
    <property type="term" value="F:mismatched DNA binding"/>
    <property type="evidence" value="ECO:0007669"/>
    <property type="project" value="InterPro"/>
</dbReference>
<dbReference type="Pfam" id="PF00488">
    <property type="entry name" value="MutS_V"/>
    <property type="match status" value="1"/>
</dbReference>
<dbReference type="SUPFAM" id="SSF53150">
    <property type="entry name" value="DNA repair protein MutS, domain II"/>
    <property type="match status" value="1"/>
</dbReference>
<dbReference type="InterPro" id="IPR045076">
    <property type="entry name" value="MutS"/>
</dbReference>
<dbReference type="Pfam" id="PF05188">
    <property type="entry name" value="MutS_II"/>
    <property type="match status" value="1"/>
</dbReference>
<dbReference type="InterPro" id="IPR036678">
    <property type="entry name" value="MutS_con_dom_sf"/>
</dbReference>
<dbReference type="InterPro" id="IPR007695">
    <property type="entry name" value="DNA_mismatch_repair_MutS-lik_N"/>
</dbReference>
<dbReference type="Gene3D" id="1.10.1420.10">
    <property type="match status" value="2"/>
</dbReference>
<dbReference type="Proteomes" id="UP000193467">
    <property type="component" value="Unassembled WGS sequence"/>
</dbReference>
<reference evidence="12 13" key="1">
    <citation type="submission" date="2016-07" db="EMBL/GenBank/DDBJ databases">
        <title>Pervasive Adenine N6-methylation of Active Genes in Fungi.</title>
        <authorList>
            <consortium name="DOE Joint Genome Institute"/>
            <person name="Mondo S.J."/>
            <person name="Dannebaum R.O."/>
            <person name="Kuo R.C."/>
            <person name="Labutti K."/>
            <person name="Haridas S."/>
            <person name="Kuo A."/>
            <person name="Salamov A."/>
            <person name="Ahrendt S.R."/>
            <person name="Lipzen A."/>
            <person name="Sullivan W."/>
            <person name="Andreopoulos W.B."/>
            <person name="Clum A."/>
            <person name="Lindquist E."/>
            <person name="Daum C."/>
            <person name="Ramamoorthy G.K."/>
            <person name="Gryganskyi A."/>
            <person name="Culley D."/>
            <person name="Magnuson J.K."/>
            <person name="James T.Y."/>
            <person name="O'Malley M.A."/>
            <person name="Stajich J.E."/>
            <person name="Spatafora J.W."/>
            <person name="Visel A."/>
            <person name="Grigoriev I.V."/>
        </authorList>
    </citation>
    <scope>NUCLEOTIDE SEQUENCE [LARGE SCALE GENOMIC DNA]</scope>
    <source>
        <strain evidence="12 13">62-1032</strain>
    </source>
</reference>
<dbReference type="InterPro" id="IPR007861">
    <property type="entry name" value="DNA_mismatch_repair_MutS_clamp"/>
</dbReference>